<keyword evidence="6 9" id="KW-0472">Membrane</keyword>
<evidence type="ECO:0000256" key="8">
    <source>
        <dbReference type="ARBA" id="ARBA00023224"/>
    </source>
</evidence>
<dbReference type="PROSITE" id="PS50262">
    <property type="entry name" value="G_PROTEIN_RECEP_F1_2"/>
    <property type="match status" value="1"/>
</dbReference>
<evidence type="ECO:0000256" key="3">
    <source>
        <dbReference type="ARBA" id="ARBA00022692"/>
    </source>
</evidence>
<organism evidence="11 12">
    <name type="scientific">Mytilus coruscus</name>
    <name type="common">Sea mussel</name>
    <dbReference type="NCBI Taxonomy" id="42192"/>
    <lineage>
        <taxon>Eukaryota</taxon>
        <taxon>Metazoa</taxon>
        <taxon>Spiralia</taxon>
        <taxon>Lophotrochozoa</taxon>
        <taxon>Mollusca</taxon>
        <taxon>Bivalvia</taxon>
        <taxon>Autobranchia</taxon>
        <taxon>Pteriomorphia</taxon>
        <taxon>Mytilida</taxon>
        <taxon>Mytiloidea</taxon>
        <taxon>Mytilidae</taxon>
        <taxon>Mytilinae</taxon>
        <taxon>Mytilus</taxon>
    </lineage>
</organism>
<evidence type="ECO:0000256" key="2">
    <source>
        <dbReference type="ARBA" id="ARBA00022475"/>
    </source>
</evidence>
<evidence type="ECO:0000256" key="7">
    <source>
        <dbReference type="ARBA" id="ARBA00023170"/>
    </source>
</evidence>
<dbReference type="PRINTS" id="PR00237">
    <property type="entry name" value="GPCRRHODOPSN"/>
</dbReference>
<feature type="transmembrane region" description="Helical" evidence="9">
    <location>
        <begin position="288"/>
        <end position="308"/>
    </location>
</feature>
<keyword evidence="5" id="KW-0297">G-protein coupled receptor</keyword>
<evidence type="ECO:0000313" key="12">
    <source>
        <dbReference type="Proteomes" id="UP000507470"/>
    </source>
</evidence>
<sequence>MPYLFGSKDMLSGPSKIYNTVTVLHMMTQRRNCSQEVSSTTSAFVGTVHTASLAVCTVLIIFVLLMGCIGNSVVIYAAVKKKRIRTNFDVLVLNLTGADFITCTFLAPTYLFLLYSEPPVPKMFCGSVLFLGAASGMLSLFTLVAIALHRLARVVGQASGTLSITRTAVILTMIWIFSFTLSVGGTLHVTHNWNPKQKTCQAIINSSNPQLQNFVLFFVAPVTIVSFAIVTLSYIIITIMVHRQTDKLSRTVGTPPCKQCQNLIRQNCPSRKCHTCSNSTFPYRDNKALTMCLVVILLMGLCWGPLIISHFVELATGESITLYQVKLCGIALVFLNSALDPYIYAQHIGKIKQRYSKLFKLVLQCCSNNKAPSRLRVTDNKKPKDITKVGLNSRFNHDTNPGHNSTRELLDECRTKGNIEQTNFHKNLIIHSDIIRNSNCNKSFDIMKTCLVEESIGFINASCSQGSGRDIPSTAEYQ</sequence>
<name>A0A6J8C6M5_MYTCO</name>
<dbReference type="PANTHER" id="PTHR24228">
    <property type="entry name" value="B2 BRADYKININ RECEPTOR/ANGIOTENSIN II RECEPTOR"/>
    <property type="match status" value="1"/>
</dbReference>
<dbReference type="GO" id="GO:0016493">
    <property type="term" value="F:C-C chemokine receptor activity"/>
    <property type="evidence" value="ECO:0007669"/>
    <property type="project" value="TreeGrafter"/>
</dbReference>
<feature type="transmembrane region" description="Helical" evidence="9">
    <location>
        <begin position="214"/>
        <end position="241"/>
    </location>
</feature>
<feature type="domain" description="G-protein coupled receptors family 1 profile" evidence="10">
    <location>
        <begin position="70"/>
        <end position="344"/>
    </location>
</feature>
<dbReference type="Proteomes" id="UP000507470">
    <property type="component" value="Unassembled WGS sequence"/>
</dbReference>
<keyword evidence="7" id="KW-0675">Receptor</keyword>
<feature type="transmembrane region" description="Helical" evidence="9">
    <location>
        <begin position="51"/>
        <end position="79"/>
    </location>
</feature>
<dbReference type="SUPFAM" id="SSF81321">
    <property type="entry name" value="Family A G protein-coupled receptor-like"/>
    <property type="match status" value="1"/>
</dbReference>
<dbReference type="PANTHER" id="PTHR24228:SF55">
    <property type="entry name" value="G-PROTEIN COUPLED RECEPTOR 75-RELATED"/>
    <property type="match status" value="1"/>
</dbReference>
<evidence type="ECO:0000256" key="1">
    <source>
        <dbReference type="ARBA" id="ARBA00004651"/>
    </source>
</evidence>
<evidence type="ECO:0000256" key="6">
    <source>
        <dbReference type="ARBA" id="ARBA00023136"/>
    </source>
</evidence>
<keyword evidence="8" id="KW-0807">Transducer</keyword>
<accession>A0A6J8C6M5</accession>
<keyword evidence="3 9" id="KW-0812">Transmembrane</keyword>
<dbReference type="InterPro" id="IPR000276">
    <property type="entry name" value="GPCR_Rhodpsn"/>
</dbReference>
<proteinExistence type="predicted"/>
<feature type="transmembrane region" description="Helical" evidence="9">
    <location>
        <begin position="320"/>
        <end position="344"/>
    </location>
</feature>
<dbReference type="AlphaFoldDB" id="A0A6J8C6M5"/>
<evidence type="ECO:0000313" key="11">
    <source>
        <dbReference type="EMBL" id="CAC5390719.1"/>
    </source>
</evidence>
<reference evidence="11 12" key="1">
    <citation type="submission" date="2020-06" db="EMBL/GenBank/DDBJ databases">
        <authorList>
            <person name="Li R."/>
            <person name="Bekaert M."/>
        </authorList>
    </citation>
    <scope>NUCLEOTIDE SEQUENCE [LARGE SCALE GENOMIC DNA]</scope>
    <source>
        <strain evidence="12">wild</strain>
    </source>
</reference>
<evidence type="ECO:0000259" key="10">
    <source>
        <dbReference type="PROSITE" id="PS50262"/>
    </source>
</evidence>
<evidence type="ECO:0000256" key="5">
    <source>
        <dbReference type="ARBA" id="ARBA00023040"/>
    </source>
</evidence>
<dbReference type="CDD" id="cd00637">
    <property type="entry name" value="7tm_classA_rhodopsin-like"/>
    <property type="match status" value="1"/>
</dbReference>
<keyword evidence="4 9" id="KW-1133">Transmembrane helix</keyword>
<keyword evidence="2" id="KW-1003">Cell membrane</keyword>
<dbReference type="GO" id="GO:0005886">
    <property type="term" value="C:plasma membrane"/>
    <property type="evidence" value="ECO:0007669"/>
    <property type="project" value="UniProtKB-SubCell"/>
</dbReference>
<dbReference type="EMBL" id="CACVKT020004598">
    <property type="protein sequence ID" value="CAC5390719.1"/>
    <property type="molecule type" value="Genomic_DNA"/>
</dbReference>
<feature type="transmembrane region" description="Helical" evidence="9">
    <location>
        <begin position="91"/>
        <end position="115"/>
    </location>
</feature>
<evidence type="ECO:0000256" key="9">
    <source>
        <dbReference type="SAM" id="Phobius"/>
    </source>
</evidence>
<feature type="transmembrane region" description="Helical" evidence="9">
    <location>
        <begin position="168"/>
        <end position="189"/>
    </location>
</feature>
<dbReference type="Pfam" id="PF00001">
    <property type="entry name" value="7tm_1"/>
    <property type="match status" value="1"/>
</dbReference>
<protein>
    <recommendedName>
        <fullName evidence="10">G-protein coupled receptors family 1 profile domain-containing protein</fullName>
    </recommendedName>
</protein>
<dbReference type="Gene3D" id="1.20.1070.10">
    <property type="entry name" value="Rhodopsin 7-helix transmembrane proteins"/>
    <property type="match status" value="1"/>
</dbReference>
<evidence type="ECO:0000256" key="4">
    <source>
        <dbReference type="ARBA" id="ARBA00022989"/>
    </source>
</evidence>
<comment type="subcellular location">
    <subcellularLocation>
        <location evidence="1">Cell membrane</location>
        <topology evidence="1">Multi-pass membrane protein</topology>
    </subcellularLocation>
</comment>
<dbReference type="InterPro" id="IPR017452">
    <property type="entry name" value="GPCR_Rhodpsn_7TM"/>
</dbReference>
<gene>
    <name evidence="11" type="ORF">MCOR_25798</name>
</gene>
<feature type="transmembrane region" description="Helical" evidence="9">
    <location>
        <begin position="127"/>
        <end position="148"/>
    </location>
</feature>
<keyword evidence="12" id="KW-1185">Reference proteome</keyword>
<dbReference type="OrthoDB" id="8732677at2759"/>